<dbReference type="EMBL" id="JANYMP010000007">
    <property type="protein sequence ID" value="MCS7478710.1"/>
    <property type="molecule type" value="Genomic_DNA"/>
</dbReference>
<accession>A0A9X3AGS2</accession>
<reference evidence="1" key="1">
    <citation type="submission" date="2022-08" db="EMBL/GenBank/DDBJ databases">
        <authorList>
            <person name="Tistechok S."/>
            <person name="Samborskyy M."/>
            <person name="Roman I."/>
        </authorList>
    </citation>
    <scope>NUCLEOTIDE SEQUENCE</scope>
    <source>
        <strain evidence="1">DSM 103496</strain>
    </source>
</reference>
<comment type="caution">
    <text evidence="1">The sequence shown here is derived from an EMBL/GenBank/DDBJ whole genome shotgun (WGS) entry which is preliminary data.</text>
</comment>
<gene>
    <name evidence="1" type="ORF">NZH93_17755</name>
</gene>
<dbReference type="Gene3D" id="3.40.50.2000">
    <property type="entry name" value="Glycogen Phosphorylase B"/>
    <property type="match status" value="1"/>
</dbReference>
<proteinExistence type="predicted"/>
<dbReference type="Proteomes" id="UP001141259">
    <property type="component" value="Unassembled WGS sequence"/>
</dbReference>
<dbReference type="SUPFAM" id="SSF53756">
    <property type="entry name" value="UDP-Glycosyltransferase/glycogen phosphorylase"/>
    <property type="match status" value="1"/>
</dbReference>
<evidence type="ECO:0008006" key="3">
    <source>
        <dbReference type="Google" id="ProtNLM"/>
    </source>
</evidence>
<evidence type="ECO:0000313" key="1">
    <source>
        <dbReference type="EMBL" id="MCS7478710.1"/>
    </source>
</evidence>
<evidence type="ECO:0000313" key="2">
    <source>
        <dbReference type="Proteomes" id="UP001141259"/>
    </source>
</evidence>
<name>A0A9X3AGS2_9PSEU</name>
<organism evidence="1 2">
    <name type="scientific">Umezawaea endophytica</name>
    <dbReference type="NCBI Taxonomy" id="1654476"/>
    <lineage>
        <taxon>Bacteria</taxon>
        <taxon>Bacillati</taxon>
        <taxon>Actinomycetota</taxon>
        <taxon>Actinomycetes</taxon>
        <taxon>Pseudonocardiales</taxon>
        <taxon>Pseudonocardiaceae</taxon>
        <taxon>Umezawaea</taxon>
    </lineage>
</organism>
<dbReference type="RefSeq" id="WP_259624211.1">
    <property type="nucleotide sequence ID" value="NZ_JANYMP010000007.1"/>
</dbReference>
<sequence>MAKIIIAAPAAPGGLSPLLRLAGSLAARGHRITVVTSGRFRADVENAGLTFVSAYDSTASDTLVFDEASGWVKLVRGPEKSNNDWISRFVDPVADLHAVLTRLFEEDPNQYLICDTLWLGGLPTALDTPGSLLRRWVAVSAVASALEQ</sequence>
<protein>
    <recommendedName>
        <fullName evidence="3">Glycosyl transferase family 28</fullName>
    </recommendedName>
</protein>
<dbReference type="AlphaFoldDB" id="A0A9X3AGS2"/>
<keyword evidence="2" id="KW-1185">Reference proteome</keyword>